<evidence type="ECO:0000256" key="3">
    <source>
        <dbReference type="ARBA" id="ARBA00023125"/>
    </source>
</evidence>
<feature type="domain" description="MBD" evidence="9">
    <location>
        <begin position="260"/>
        <end position="328"/>
    </location>
</feature>
<evidence type="ECO:0008006" key="12">
    <source>
        <dbReference type="Google" id="ProtNLM"/>
    </source>
</evidence>
<keyword evidence="6" id="KW-0863">Zinc-finger</keyword>
<dbReference type="PANTHER" id="PTHR37701:SF19">
    <property type="entry name" value="METHYL-CPG-BINDING DOMAIN PROTEIN"/>
    <property type="match status" value="1"/>
</dbReference>
<keyword evidence="4" id="KW-0804">Transcription</keyword>
<accession>A0A2N9F671</accession>
<feature type="domain" description="C2H2-type" evidence="8">
    <location>
        <begin position="441"/>
        <end position="468"/>
    </location>
</feature>
<keyword evidence="3" id="KW-0238">DNA-binding</keyword>
<dbReference type="InterPro" id="IPR016177">
    <property type="entry name" value="DNA-bd_dom_sf"/>
</dbReference>
<dbReference type="InterPro" id="IPR013087">
    <property type="entry name" value="Znf_C2H2_type"/>
</dbReference>
<proteinExistence type="predicted"/>
<dbReference type="EMBL" id="OIVN01000574">
    <property type="protein sequence ID" value="SPC82359.1"/>
    <property type="molecule type" value="Genomic_DNA"/>
</dbReference>
<reference evidence="10" key="1">
    <citation type="submission" date="2018-02" db="EMBL/GenBank/DDBJ databases">
        <authorList>
            <person name="Cohen D.B."/>
            <person name="Kent A.D."/>
        </authorList>
    </citation>
    <scope>NUCLEOTIDE SEQUENCE</scope>
</reference>
<evidence type="ECO:0000256" key="7">
    <source>
        <dbReference type="SAM" id="MobiDB-lite"/>
    </source>
</evidence>
<dbReference type="InterPro" id="IPR001739">
    <property type="entry name" value="Methyl_CpG_DNA-bd"/>
</dbReference>
<dbReference type="Gene3D" id="3.30.160.60">
    <property type="entry name" value="Classic Zinc Finger"/>
    <property type="match status" value="1"/>
</dbReference>
<dbReference type="InterPro" id="IPR037472">
    <property type="entry name" value="MBD8"/>
</dbReference>
<dbReference type="GO" id="GO:0008270">
    <property type="term" value="F:zinc ion binding"/>
    <property type="evidence" value="ECO:0007669"/>
    <property type="project" value="UniProtKB-KW"/>
</dbReference>
<feature type="compositionally biased region" description="Polar residues" evidence="7">
    <location>
        <begin position="69"/>
        <end position="89"/>
    </location>
</feature>
<evidence type="ECO:0000256" key="5">
    <source>
        <dbReference type="ARBA" id="ARBA00023242"/>
    </source>
</evidence>
<keyword evidence="6" id="KW-0862">Zinc</keyword>
<evidence type="ECO:0000313" key="11">
    <source>
        <dbReference type="EMBL" id="SPD04794.1"/>
    </source>
</evidence>
<evidence type="ECO:0000259" key="9">
    <source>
        <dbReference type="PROSITE" id="PS50982"/>
    </source>
</evidence>
<evidence type="ECO:0000256" key="6">
    <source>
        <dbReference type="PROSITE-ProRule" id="PRU00042"/>
    </source>
</evidence>
<dbReference type="SUPFAM" id="SSF54171">
    <property type="entry name" value="DNA-binding domain"/>
    <property type="match status" value="1"/>
</dbReference>
<dbReference type="EMBL" id="OIVN01002574">
    <property type="protein sequence ID" value="SPD04794.1"/>
    <property type="molecule type" value="Genomic_DNA"/>
</dbReference>
<comment type="subcellular location">
    <subcellularLocation>
        <location evidence="1">Nucleus</location>
    </subcellularLocation>
</comment>
<dbReference type="PANTHER" id="PTHR37701">
    <property type="entry name" value="METHYL-CPG-BINDING DOMAIN-CONTAINING PROTEIN 8"/>
    <property type="match status" value="1"/>
</dbReference>
<protein>
    <recommendedName>
        <fullName evidence="12">C2H2-type domain-containing protein</fullName>
    </recommendedName>
</protein>
<dbReference type="GO" id="GO:0003677">
    <property type="term" value="F:DNA binding"/>
    <property type="evidence" value="ECO:0007669"/>
    <property type="project" value="UniProtKB-KW"/>
</dbReference>
<organism evidence="10">
    <name type="scientific">Fagus sylvatica</name>
    <name type="common">Beechnut</name>
    <dbReference type="NCBI Taxonomy" id="28930"/>
    <lineage>
        <taxon>Eukaryota</taxon>
        <taxon>Viridiplantae</taxon>
        <taxon>Streptophyta</taxon>
        <taxon>Embryophyta</taxon>
        <taxon>Tracheophyta</taxon>
        <taxon>Spermatophyta</taxon>
        <taxon>Magnoliopsida</taxon>
        <taxon>eudicotyledons</taxon>
        <taxon>Gunneridae</taxon>
        <taxon>Pentapetalae</taxon>
        <taxon>rosids</taxon>
        <taxon>fabids</taxon>
        <taxon>Fagales</taxon>
        <taxon>Fagaceae</taxon>
        <taxon>Fagus</taxon>
    </lineage>
</organism>
<dbReference type="AlphaFoldDB" id="A0A2N9F671"/>
<dbReference type="Gene3D" id="3.30.890.10">
    <property type="entry name" value="Methyl-cpg-binding Protein 2, Chain A"/>
    <property type="match status" value="1"/>
</dbReference>
<keyword evidence="2" id="KW-0805">Transcription regulation</keyword>
<feature type="domain" description="C2H2-type" evidence="8">
    <location>
        <begin position="394"/>
        <end position="422"/>
    </location>
</feature>
<dbReference type="PROSITE" id="PS00028">
    <property type="entry name" value="ZINC_FINGER_C2H2_1"/>
    <property type="match status" value="2"/>
</dbReference>
<evidence type="ECO:0000256" key="2">
    <source>
        <dbReference type="ARBA" id="ARBA00023015"/>
    </source>
</evidence>
<keyword evidence="6" id="KW-0479">Metal-binding</keyword>
<dbReference type="SMART" id="SM00355">
    <property type="entry name" value="ZnF_C2H2"/>
    <property type="match status" value="2"/>
</dbReference>
<name>A0A2N9F671_FAGSY</name>
<dbReference type="PROSITE" id="PS50982">
    <property type="entry name" value="MBD"/>
    <property type="match status" value="1"/>
</dbReference>
<gene>
    <name evidence="10" type="ORF">FSB_LOCUS10241</name>
    <name evidence="11" type="ORF">FSB_LOCUS32676</name>
</gene>
<evidence type="ECO:0000259" key="8">
    <source>
        <dbReference type="PROSITE" id="PS50157"/>
    </source>
</evidence>
<keyword evidence="5" id="KW-0539">Nucleus</keyword>
<evidence type="ECO:0000313" key="10">
    <source>
        <dbReference type="EMBL" id="SPC82359.1"/>
    </source>
</evidence>
<dbReference type="PROSITE" id="PS50157">
    <property type="entry name" value="ZINC_FINGER_C2H2_2"/>
    <property type="match status" value="2"/>
</dbReference>
<feature type="region of interest" description="Disordered" evidence="7">
    <location>
        <begin position="61"/>
        <end position="93"/>
    </location>
</feature>
<dbReference type="GO" id="GO:0005634">
    <property type="term" value="C:nucleus"/>
    <property type="evidence" value="ECO:0007669"/>
    <property type="project" value="UniProtKB-SubCell"/>
</dbReference>
<sequence>MAMVVTTAVPPQAPPPTSLLNQDSLSHIDISTLSQSELHALSLCSASPSAFHLRHPSHLLPPKIDRSQFNESAGSRRQTYSRPSNSNPSAGHRRRVAGLLPTSKFPPVPADDPERVENRHIINHLKNFLNQDPRFDCFDLTLTLPSISSIFIGEAGPPQDNTVSFGVDRERKRKRGRKPKVKVLHMEEDDPYGYESGRGLMEIVNKNGVVVDLAKLANVDDPYGEELRKRTVGMESEEELLGFMRELGGQWGSRRKKRKIVDAAVFGDALPVGWKLLLGIKRRDGRASIYCRRYISPTGQQFISCKEAASYLQSFFGLRDAQWPSSQKGENIQQDYRLTSENQLASFTQKDEDRRQEVISSSTAPRLPIPSEQEKAATLLGMDNLADVQIRDLFECHKCSMTFEEKDTYLQHLLSYHQRTTRRYRLGSSVGDGVIIKDGKYECQFCHKVFLERRRYNGHVGIHVRNYVRRVEELPGTTTLQKRIESPTRDDVPSLRISKMDALIEIAQNSILETSTVRHNDEPNGPDQLNVVYTQKVPASFSNHEANLGSPLSGPEIDDDLSDRTLDQELNRKDGEHLITAENMEITAENIEKTADEVVDSKMDCCLDATTVLPDKDQSGNTSGAFCEKDVLAFVHKENENSGAEQEGVSEGHLLAQFGNQIICDARDNLNLGCTSTLEHPKPGEVNDNIELKVGIGGSNDGPAKNVVMETVQETSEENILQYGVSDSSMSPERPLQCFSTFNATSDKGEQLRSVDQRHDNLTGFEELRLDEIEPLKYSSATGQESLSIQEVPMDLAYNVDMEREYGSSVQFESEEVMLNMSGRHQLTTVCVWCGVEFNHEAVGAAIQPDSVGFMCPTCKAKISGHLNVLDSGSPLTPHGL</sequence>
<evidence type="ECO:0000256" key="4">
    <source>
        <dbReference type="ARBA" id="ARBA00023163"/>
    </source>
</evidence>
<evidence type="ECO:0000256" key="1">
    <source>
        <dbReference type="ARBA" id="ARBA00004123"/>
    </source>
</evidence>